<proteinExistence type="predicted"/>
<keyword evidence="4" id="KW-0067">ATP-binding</keyword>
<comment type="caution">
    <text evidence="6">The sequence shown here is derived from an EMBL/GenBank/DDBJ whole genome shotgun (WGS) entry which is preliminary data.</text>
</comment>
<organism evidence="6 7">
    <name type="scientific">Gigaspora margarita</name>
    <dbReference type="NCBI Taxonomy" id="4874"/>
    <lineage>
        <taxon>Eukaryota</taxon>
        <taxon>Fungi</taxon>
        <taxon>Fungi incertae sedis</taxon>
        <taxon>Mucoromycota</taxon>
        <taxon>Glomeromycotina</taxon>
        <taxon>Glomeromycetes</taxon>
        <taxon>Diversisporales</taxon>
        <taxon>Gigasporaceae</taxon>
        <taxon>Gigaspora</taxon>
    </lineage>
</organism>
<dbReference type="Proteomes" id="UP000789901">
    <property type="component" value="Unassembled WGS sequence"/>
</dbReference>
<evidence type="ECO:0000256" key="4">
    <source>
        <dbReference type="ARBA" id="ARBA00022840"/>
    </source>
</evidence>
<dbReference type="Gene3D" id="3.30.200.20">
    <property type="entry name" value="Phosphorylase Kinase, domain 1"/>
    <property type="match status" value="1"/>
</dbReference>
<evidence type="ECO:0000256" key="3">
    <source>
        <dbReference type="ARBA" id="ARBA00022777"/>
    </source>
</evidence>
<accession>A0ABN7WV81</accession>
<dbReference type="InterPro" id="IPR001245">
    <property type="entry name" value="Ser-Thr/Tyr_kinase_cat_dom"/>
</dbReference>
<reference evidence="6 7" key="1">
    <citation type="submission" date="2021-06" db="EMBL/GenBank/DDBJ databases">
        <authorList>
            <person name="Kallberg Y."/>
            <person name="Tangrot J."/>
            <person name="Rosling A."/>
        </authorList>
    </citation>
    <scope>NUCLEOTIDE SEQUENCE [LARGE SCALE GENOMIC DNA]</scope>
    <source>
        <strain evidence="6 7">120-4 pot B 10/14</strain>
    </source>
</reference>
<evidence type="ECO:0000259" key="5">
    <source>
        <dbReference type="PROSITE" id="PS50011"/>
    </source>
</evidence>
<dbReference type="EMBL" id="CAJVQB010065230">
    <property type="protein sequence ID" value="CAG8841222.1"/>
    <property type="molecule type" value="Genomic_DNA"/>
</dbReference>
<dbReference type="InterPro" id="IPR000719">
    <property type="entry name" value="Prot_kinase_dom"/>
</dbReference>
<gene>
    <name evidence="6" type="ORF">GMARGA_LOCUS35311</name>
</gene>
<name>A0ABN7WV81_GIGMA</name>
<dbReference type="SUPFAM" id="SSF56112">
    <property type="entry name" value="Protein kinase-like (PK-like)"/>
    <property type="match status" value="1"/>
</dbReference>
<keyword evidence="1" id="KW-0808">Transferase</keyword>
<evidence type="ECO:0000313" key="7">
    <source>
        <dbReference type="Proteomes" id="UP000789901"/>
    </source>
</evidence>
<evidence type="ECO:0000256" key="2">
    <source>
        <dbReference type="ARBA" id="ARBA00022741"/>
    </source>
</evidence>
<keyword evidence="3" id="KW-0418">Kinase</keyword>
<dbReference type="PANTHER" id="PTHR44329">
    <property type="entry name" value="SERINE/THREONINE-PROTEIN KINASE TNNI3K-RELATED"/>
    <property type="match status" value="1"/>
</dbReference>
<protein>
    <submittedName>
        <fullName evidence="6">35162_t:CDS:1</fullName>
    </submittedName>
</protein>
<evidence type="ECO:0000313" key="6">
    <source>
        <dbReference type="EMBL" id="CAG8841222.1"/>
    </source>
</evidence>
<keyword evidence="7" id="KW-1185">Reference proteome</keyword>
<dbReference type="PANTHER" id="PTHR44329:SF288">
    <property type="entry name" value="MITOGEN-ACTIVATED PROTEIN KINASE KINASE KINASE 20"/>
    <property type="match status" value="1"/>
</dbReference>
<keyword evidence="2" id="KW-0547">Nucleotide-binding</keyword>
<feature type="non-terminal residue" evidence="6">
    <location>
        <position position="220"/>
    </location>
</feature>
<evidence type="ECO:0000256" key="1">
    <source>
        <dbReference type="ARBA" id="ARBA00022679"/>
    </source>
</evidence>
<dbReference type="PROSITE" id="PS50011">
    <property type="entry name" value="PROTEIN_KINASE_DOM"/>
    <property type="match status" value="1"/>
</dbReference>
<dbReference type="InterPro" id="IPR011009">
    <property type="entry name" value="Kinase-like_dom_sf"/>
</dbReference>
<sequence length="220" mass="25797">MSTTSNKLQQLQKFIIKKNITCYDYTRFRIAELIKTEKVARVYRAVFKNKTTVILKSFENNELTINEAINELKLYHRMDIHPNIIRFNGVTRNEGDSSIIPYMLIFEDVNGGTLRSYLHKNSQHFSLDEMIKFSLQIANAVRYLHAKGMVNIGLHSENIFIHNKNIKLADYGQAVKYQHLRFYKNSDVYNVGILMQEICKNCQFTENVVGLINEYIKIYK</sequence>
<dbReference type="InterPro" id="IPR051681">
    <property type="entry name" value="Ser/Thr_Kinases-Pseudokinases"/>
</dbReference>
<feature type="domain" description="Protein kinase" evidence="5">
    <location>
        <begin position="28"/>
        <end position="220"/>
    </location>
</feature>
<dbReference type="Gene3D" id="1.10.510.10">
    <property type="entry name" value="Transferase(Phosphotransferase) domain 1"/>
    <property type="match status" value="1"/>
</dbReference>
<dbReference type="Pfam" id="PF07714">
    <property type="entry name" value="PK_Tyr_Ser-Thr"/>
    <property type="match status" value="1"/>
</dbReference>